<keyword evidence="2" id="KW-1185">Reference proteome</keyword>
<name>A0A1X2D0S5_9MYCO</name>
<protein>
    <submittedName>
        <fullName evidence="1">Uncharacterized protein</fullName>
    </submittedName>
</protein>
<evidence type="ECO:0000313" key="2">
    <source>
        <dbReference type="Proteomes" id="UP000193087"/>
    </source>
</evidence>
<dbReference type="EMBL" id="LQPQ01000061">
    <property type="protein sequence ID" value="ORW81279.1"/>
    <property type="molecule type" value="Genomic_DNA"/>
</dbReference>
<organism evidence="1 2">
    <name type="scientific">Mycobacterium riyadhense</name>
    <dbReference type="NCBI Taxonomy" id="486698"/>
    <lineage>
        <taxon>Bacteria</taxon>
        <taxon>Bacillati</taxon>
        <taxon>Actinomycetota</taxon>
        <taxon>Actinomycetes</taxon>
        <taxon>Mycobacteriales</taxon>
        <taxon>Mycobacteriaceae</taxon>
        <taxon>Mycobacterium</taxon>
    </lineage>
</organism>
<dbReference type="RefSeq" id="WP_204079229.1">
    <property type="nucleotide sequence ID" value="NZ_CAJMWI010000001.1"/>
</dbReference>
<gene>
    <name evidence="1" type="ORF">AWC22_17355</name>
</gene>
<proteinExistence type="predicted"/>
<dbReference type="AlphaFoldDB" id="A0A1X2D0S5"/>
<sequence>MDEQPELDVVVLGVVGEVGTGQLSGSWSKIGTTITVGSLGISLYIVEETTNTSTPAPVVQIPPRLGDFKR</sequence>
<comment type="caution">
    <text evidence="1">The sequence shown here is derived from an EMBL/GenBank/DDBJ whole genome shotgun (WGS) entry which is preliminary data.</text>
</comment>
<reference evidence="1 2" key="1">
    <citation type="submission" date="2016-01" db="EMBL/GenBank/DDBJ databases">
        <title>The new phylogeny of the genus Mycobacterium.</title>
        <authorList>
            <person name="Tarcisio F."/>
            <person name="Conor M."/>
            <person name="Antonella G."/>
            <person name="Elisabetta G."/>
            <person name="Giulia F.S."/>
            <person name="Sara T."/>
            <person name="Anna F."/>
            <person name="Clotilde B."/>
            <person name="Roberto B."/>
            <person name="Veronica D.S."/>
            <person name="Fabio R."/>
            <person name="Monica P."/>
            <person name="Olivier J."/>
            <person name="Enrico T."/>
            <person name="Nicola S."/>
        </authorList>
    </citation>
    <scope>NUCLEOTIDE SEQUENCE [LARGE SCALE GENOMIC DNA]</scope>
    <source>
        <strain evidence="1 2">DSM 45176</strain>
    </source>
</reference>
<dbReference type="Proteomes" id="UP000193087">
    <property type="component" value="Unassembled WGS sequence"/>
</dbReference>
<accession>A0A1X2D0S5</accession>
<evidence type="ECO:0000313" key="1">
    <source>
        <dbReference type="EMBL" id="ORW81279.1"/>
    </source>
</evidence>